<evidence type="ECO:0000259" key="14">
    <source>
        <dbReference type="Pfam" id="PF00520"/>
    </source>
</evidence>
<feature type="transmembrane region" description="Helical" evidence="13">
    <location>
        <begin position="89"/>
        <end position="107"/>
    </location>
</feature>
<dbReference type="PANTHER" id="PTHR11537">
    <property type="entry name" value="VOLTAGE-GATED POTASSIUM CHANNEL"/>
    <property type="match status" value="1"/>
</dbReference>
<evidence type="ECO:0000256" key="1">
    <source>
        <dbReference type="ARBA" id="ARBA00004141"/>
    </source>
</evidence>
<evidence type="ECO:0000256" key="3">
    <source>
        <dbReference type="ARBA" id="ARBA00022538"/>
    </source>
</evidence>
<organism evidence="15">
    <name type="scientific">Arcella intermedia</name>
    <dbReference type="NCBI Taxonomy" id="1963864"/>
    <lineage>
        <taxon>Eukaryota</taxon>
        <taxon>Amoebozoa</taxon>
        <taxon>Tubulinea</taxon>
        <taxon>Elardia</taxon>
        <taxon>Arcellinida</taxon>
        <taxon>Sphaerothecina</taxon>
        <taxon>Arcellidae</taxon>
        <taxon>Arcella</taxon>
    </lineage>
</organism>
<feature type="transmembrane region" description="Helical" evidence="13">
    <location>
        <begin position="268"/>
        <end position="289"/>
    </location>
</feature>
<evidence type="ECO:0000256" key="11">
    <source>
        <dbReference type="ARBA" id="ARBA00023303"/>
    </source>
</evidence>
<dbReference type="InterPro" id="IPR027359">
    <property type="entry name" value="Volt_channel_dom_sf"/>
</dbReference>
<keyword evidence="5" id="KW-0631">Potassium channel</keyword>
<name>A0A6B2L461_9EUKA</name>
<dbReference type="PRINTS" id="PR00169">
    <property type="entry name" value="KCHANNEL"/>
</dbReference>
<evidence type="ECO:0000256" key="5">
    <source>
        <dbReference type="ARBA" id="ARBA00022826"/>
    </source>
</evidence>
<feature type="domain" description="Ion transport" evidence="14">
    <location>
        <begin position="54"/>
        <end position="299"/>
    </location>
</feature>
<evidence type="ECO:0000256" key="8">
    <source>
        <dbReference type="ARBA" id="ARBA00022989"/>
    </source>
</evidence>
<evidence type="ECO:0000256" key="13">
    <source>
        <dbReference type="SAM" id="Phobius"/>
    </source>
</evidence>
<keyword evidence="3" id="KW-0633">Potassium transport</keyword>
<keyword evidence="6" id="KW-0851">Voltage-gated channel</keyword>
<evidence type="ECO:0000313" key="15">
    <source>
        <dbReference type="EMBL" id="NDV31833.1"/>
    </source>
</evidence>
<evidence type="ECO:0000256" key="9">
    <source>
        <dbReference type="ARBA" id="ARBA00023065"/>
    </source>
</evidence>
<dbReference type="Pfam" id="PF00520">
    <property type="entry name" value="Ion_trans"/>
    <property type="match status" value="1"/>
</dbReference>
<keyword evidence="8 13" id="KW-1133">Transmembrane helix</keyword>
<keyword evidence="11" id="KW-0407">Ion channel</keyword>
<reference evidence="15" key="1">
    <citation type="journal article" date="2020" name="J. Eukaryot. Microbiol.">
        <title>De novo Sequencing, Assembly and Annotation of the Transcriptome for the Free-Living Testate Amoeba Arcella intermedia.</title>
        <authorList>
            <person name="Ribeiro G.M."/>
            <person name="Porfirio-Sousa A.L."/>
            <person name="Maurer-Alcala X.X."/>
            <person name="Katz L.A."/>
            <person name="Lahr D.J.G."/>
        </authorList>
    </citation>
    <scope>NUCLEOTIDE SEQUENCE</scope>
</reference>
<dbReference type="Gene3D" id="1.20.120.350">
    <property type="entry name" value="Voltage-gated potassium channels. Chain C"/>
    <property type="match status" value="1"/>
</dbReference>
<sequence>MVVSQLLKATSISYKPSKEDFDEFEEISSEEEVEMKGKLVSMRDVLIEIANTPTWSWVSVVYSCINFLAIMASTIGFIISTMANVDTSWTGTVEDVTICIFTFDYLWRLGLTRTHRIKYVFKTMNLIDFFAIIPYFMELVFDKAATNLRVLVVLRTLRLFRVFRFLKIAKYSRDIPIITKALSRSQSGFFLSIFTLCLFCILWASAEYYAEQTQCFYDPDDQLWKYNEAYGGGVSPFQSIPHTMWFVIVTMTTCGYGDQFPITPLGKLVAGLAMVCGVFVISIPITILASNFSLEYNKETINEERVRAYYSKKKERRADPPKHKQPEQRVEELAKNLQAFRDHVDNAQVTVQHFESIYDQMEEQVRLLSRLYRRRKQLDREYGKFN</sequence>
<keyword evidence="2" id="KW-0813">Transport</keyword>
<dbReference type="Gene3D" id="1.10.287.70">
    <property type="match status" value="1"/>
</dbReference>
<accession>A0A6B2L461</accession>
<dbReference type="GO" id="GO:0001508">
    <property type="term" value="P:action potential"/>
    <property type="evidence" value="ECO:0007669"/>
    <property type="project" value="TreeGrafter"/>
</dbReference>
<dbReference type="GO" id="GO:0005249">
    <property type="term" value="F:voltage-gated potassium channel activity"/>
    <property type="evidence" value="ECO:0007669"/>
    <property type="project" value="InterPro"/>
</dbReference>
<feature type="coiled-coil region" evidence="12">
    <location>
        <begin position="330"/>
        <end position="381"/>
    </location>
</feature>
<dbReference type="AlphaFoldDB" id="A0A6B2L461"/>
<keyword evidence="7" id="KW-0630">Potassium</keyword>
<evidence type="ECO:0000256" key="12">
    <source>
        <dbReference type="SAM" id="Coils"/>
    </source>
</evidence>
<keyword evidence="9" id="KW-0406">Ion transport</keyword>
<evidence type="ECO:0000256" key="2">
    <source>
        <dbReference type="ARBA" id="ARBA00022448"/>
    </source>
</evidence>
<dbReference type="EMBL" id="GIBP01002864">
    <property type="protein sequence ID" value="NDV31833.1"/>
    <property type="molecule type" value="Transcribed_RNA"/>
</dbReference>
<dbReference type="InterPro" id="IPR028325">
    <property type="entry name" value="VG_K_chnl"/>
</dbReference>
<proteinExistence type="predicted"/>
<dbReference type="SUPFAM" id="SSF81324">
    <property type="entry name" value="Voltage-gated potassium channels"/>
    <property type="match status" value="1"/>
</dbReference>
<evidence type="ECO:0000256" key="6">
    <source>
        <dbReference type="ARBA" id="ARBA00022882"/>
    </source>
</evidence>
<feature type="transmembrane region" description="Helical" evidence="13">
    <location>
        <begin position="60"/>
        <end position="83"/>
    </location>
</feature>
<protein>
    <recommendedName>
        <fullName evidence="14">Ion transport domain-containing protein</fullName>
    </recommendedName>
</protein>
<dbReference type="PANTHER" id="PTHR11537:SF254">
    <property type="entry name" value="POTASSIUM VOLTAGE-GATED CHANNEL PROTEIN SHAB"/>
    <property type="match status" value="1"/>
</dbReference>
<feature type="transmembrane region" description="Helical" evidence="13">
    <location>
        <begin position="187"/>
        <end position="206"/>
    </location>
</feature>
<evidence type="ECO:0000256" key="4">
    <source>
        <dbReference type="ARBA" id="ARBA00022692"/>
    </source>
</evidence>
<evidence type="ECO:0000256" key="7">
    <source>
        <dbReference type="ARBA" id="ARBA00022958"/>
    </source>
</evidence>
<comment type="subcellular location">
    <subcellularLocation>
        <location evidence="1">Membrane</location>
        <topology evidence="1">Multi-pass membrane protein</topology>
    </subcellularLocation>
</comment>
<keyword evidence="12" id="KW-0175">Coiled coil</keyword>
<dbReference type="InterPro" id="IPR005821">
    <property type="entry name" value="Ion_trans_dom"/>
</dbReference>
<dbReference type="GO" id="GO:0008076">
    <property type="term" value="C:voltage-gated potassium channel complex"/>
    <property type="evidence" value="ECO:0007669"/>
    <property type="project" value="InterPro"/>
</dbReference>
<keyword evidence="10 13" id="KW-0472">Membrane</keyword>
<keyword evidence="4 13" id="KW-0812">Transmembrane</keyword>
<evidence type="ECO:0000256" key="10">
    <source>
        <dbReference type="ARBA" id="ARBA00023136"/>
    </source>
</evidence>